<gene>
    <name evidence="10" type="ORF">METZ01_LOCUS193474</name>
</gene>
<evidence type="ECO:0000256" key="3">
    <source>
        <dbReference type="ARBA" id="ARBA00022741"/>
    </source>
</evidence>
<dbReference type="InterPro" id="IPR036986">
    <property type="entry name" value="S4_RNA-bd_sf"/>
</dbReference>
<dbReference type="HAMAP" id="MF_02006">
    <property type="entry name" value="Tyr_tRNA_synth_type1"/>
    <property type="match status" value="1"/>
</dbReference>
<dbReference type="GO" id="GO:0003723">
    <property type="term" value="F:RNA binding"/>
    <property type="evidence" value="ECO:0007669"/>
    <property type="project" value="InterPro"/>
</dbReference>
<dbReference type="InterPro" id="IPR024107">
    <property type="entry name" value="Tyr-tRNA-ligase_bac_1"/>
</dbReference>
<dbReference type="EC" id="6.1.1.1" evidence="1"/>
<dbReference type="PANTHER" id="PTHR11766">
    <property type="entry name" value="TYROSYL-TRNA SYNTHETASE"/>
    <property type="match status" value="1"/>
</dbReference>
<dbReference type="GO" id="GO:0005829">
    <property type="term" value="C:cytosol"/>
    <property type="evidence" value="ECO:0007669"/>
    <property type="project" value="TreeGrafter"/>
</dbReference>
<dbReference type="EMBL" id="UINC01040565">
    <property type="protein sequence ID" value="SVB40620.1"/>
    <property type="molecule type" value="Genomic_DNA"/>
</dbReference>
<dbReference type="Pfam" id="PF00579">
    <property type="entry name" value="tRNA-synt_1b"/>
    <property type="match status" value="1"/>
</dbReference>
<keyword evidence="3" id="KW-0547">Nucleotide-binding</keyword>
<dbReference type="PRINTS" id="PR01040">
    <property type="entry name" value="TRNASYNTHTYR"/>
</dbReference>
<dbReference type="InterPro" id="IPR002942">
    <property type="entry name" value="S4_RNA-bd"/>
</dbReference>
<evidence type="ECO:0000256" key="8">
    <source>
        <dbReference type="ARBA" id="ARBA00048248"/>
    </source>
</evidence>
<proteinExistence type="inferred from homology"/>
<keyword evidence="6" id="KW-0030">Aminoacyl-tRNA synthetase</keyword>
<dbReference type="SUPFAM" id="SSF55174">
    <property type="entry name" value="Alpha-L RNA-binding motif"/>
    <property type="match status" value="1"/>
</dbReference>
<dbReference type="AlphaFoldDB" id="A0A382DQ84"/>
<dbReference type="GO" id="GO:0006437">
    <property type="term" value="P:tyrosyl-tRNA aminoacylation"/>
    <property type="evidence" value="ECO:0007669"/>
    <property type="project" value="InterPro"/>
</dbReference>
<keyword evidence="5" id="KW-0648">Protein biosynthesis</keyword>
<reference evidence="10" key="1">
    <citation type="submission" date="2018-05" db="EMBL/GenBank/DDBJ databases">
        <authorList>
            <person name="Lanie J.A."/>
            <person name="Ng W.-L."/>
            <person name="Kazmierczak K.M."/>
            <person name="Andrzejewski T.M."/>
            <person name="Davidsen T.M."/>
            <person name="Wayne K.J."/>
            <person name="Tettelin H."/>
            <person name="Glass J.I."/>
            <person name="Rusch D."/>
            <person name="Podicherti R."/>
            <person name="Tsui H.-C.T."/>
            <person name="Winkler M.E."/>
        </authorList>
    </citation>
    <scope>NUCLEOTIDE SEQUENCE</scope>
</reference>
<evidence type="ECO:0000256" key="1">
    <source>
        <dbReference type="ARBA" id="ARBA00013160"/>
    </source>
</evidence>
<keyword evidence="2" id="KW-0436">Ligase</keyword>
<dbReference type="CDD" id="cd00805">
    <property type="entry name" value="TyrRS_core"/>
    <property type="match status" value="1"/>
</dbReference>
<dbReference type="InterPro" id="IPR002307">
    <property type="entry name" value="Tyr-tRNA-ligase"/>
</dbReference>
<dbReference type="Gene3D" id="1.10.240.10">
    <property type="entry name" value="Tyrosyl-Transfer RNA Synthetase"/>
    <property type="match status" value="1"/>
</dbReference>
<evidence type="ECO:0000256" key="2">
    <source>
        <dbReference type="ARBA" id="ARBA00022598"/>
    </source>
</evidence>
<sequence length="423" mass="47268">MSSYKSDFVKTVFERGFVQDCSDIDALDTLANRTILTAYIGFDCTAPSLHAGSLLPIMLLRWLQKTGHQPIVLMGGGTTKVGDPSGKDKSRQLLSLENINENMLGIRNIFSKYLTFGNAPTDAIMVNNAEWLDKLNYIEFLRNYGRHFTINRMLKFDSVKLRLDREQPLSFLEFNYMILQAYDFLELARRYNCQMQMGGSDQWGNIINGVELGRRVDQTSLFGLTSPLLTSASGAKMGKTADGAIWLENTSSHSDFQTSAYEFWQYWRNTEDLDVGRFLRLFTELPLEEIVKLETLAGAELNEAKKVLATNVTAMCHGQIAADEAALTAQKTFEVGGTSLNLKTYQLALSDLESGIKAIEILFLTGMAKSRGEARKLIKGGGCRVNDVIVENEVQIVKSEDINNDGVIKLSAGKKRHMLIRPI</sequence>
<evidence type="ECO:0000256" key="6">
    <source>
        <dbReference type="ARBA" id="ARBA00023146"/>
    </source>
</evidence>
<dbReference type="CDD" id="cd00165">
    <property type="entry name" value="S4"/>
    <property type="match status" value="1"/>
</dbReference>
<dbReference type="InterPro" id="IPR002305">
    <property type="entry name" value="aa-tRNA-synth_Ic"/>
</dbReference>
<dbReference type="GO" id="GO:0005524">
    <property type="term" value="F:ATP binding"/>
    <property type="evidence" value="ECO:0007669"/>
    <property type="project" value="UniProtKB-KW"/>
</dbReference>
<dbReference type="InterPro" id="IPR014729">
    <property type="entry name" value="Rossmann-like_a/b/a_fold"/>
</dbReference>
<feature type="domain" description="RNA-binding S4" evidence="9">
    <location>
        <begin position="362"/>
        <end position="402"/>
    </location>
</feature>
<dbReference type="SUPFAM" id="SSF52374">
    <property type="entry name" value="Nucleotidylyl transferase"/>
    <property type="match status" value="1"/>
</dbReference>
<evidence type="ECO:0000313" key="10">
    <source>
        <dbReference type="EMBL" id="SVB40620.1"/>
    </source>
</evidence>
<keyword evidence="4" id="KW-0067">ATP-binding</keyword>
<dbReference type="GO" id="GO:0004831">
    <property type="term" value="F:tyrosine-tRNA ligase activity"/>
    <property type="evidence" value="ECO:0007669"/>
    <property type="project" value="UniProtKB-EC"/>
</dbReference>
<dbReference type="PANTHER" id="PTHR11766:SF0">
    <property type="entry name" value="TYROSINE--TRNA LIGASE, MITOCHONDRIAL"/>
    <property type="match status" value="1"/>
</dbReference>
<comment type="catalytic activity">
    <reaction evidence="8">
        <text>tRNA(Tyr) + L-tyrosine + ATP = L-tyrosyl-tRNA(Tyr) + AMP + diphosphate + H(+)</text>
        <dbReference type="Rhea" id="RHEA:10220"/>
        <dbReference type="Rhea" id="RHEA-COMP:9706"/>
        <dbReference type="Rhea" id="RHEA-COMP:9707"/>
        <dbReference type="ChEBI" id="CHEBI:15378"/>
        <dbReference type="ChEBI" id="CHEBI:30616"/>
        <dbReference type="ChEBI" id="CHEBI:33019"/>
        <dbReference type="ChEBI" id="CHEBI:58315"/>
        <dbReference type="ChEBI" id="CHEBI:78442"/>
        <dbReference type="ChEBI" id="CHEBI:78536"/>
        <dbReference type="ChEBI" id="CHEBI:456215"/>
        <dbReference type="EC" id="6.1.1.1"/>
    </reaction>
</comment>
<evidence type="ECO:0000256" key="4">
    <source>
        <dbReference type="ARBA" id="ARBA00022840"/>
    </source>
</evidence>
<dbReference type="Gene3D" id="3.40.50.620">
    <property type="entry name" value="HUPs"/>
    <property type="match status" value="1"/>
</dbReference>
<protein>
    <recommendedName>
        <fullName evidence="1">tyrosine--tRNA ligase</fullName>
        <ecNumber evidence="1">6.1.1.1</ecNumber>
    </recommendedName>
    <alternativeName>
        <fullName evidence="7">Tyrosyl-tRNA synthetase</fullName>
    </alternativeName>
</protein>
<name>A0A382DQ84_9ZZZZ</name>
<dbReference type="NCBIfam" id="TIGR00234">
    <property type="entry name" value="tyrS"/>
    <property type="match status" value="1"/>
</dbReference>
<dbReference type="InterPro" id="IPR024088">
    <property type="entry name" value="Tyr-tRNA-ligase_bac-type"/>
</dbReference>
<evidence type="ECO:0000259" key="9">
    <source>
        <dbReference type="Pfam" id="PF01479"/>
    </source>
</evidence>
<dbReference type="Gene3D" id="3.10.290.10">
    <property type="entry name" value="RNA-binding S4 domain"/>
    <property type="match status" value="1"/>
</dbReference>
<accession>A0A382DQ84</accession>
<dbReference type="PROSITE" id="PS50889">
    <property type="entry name" value="S4"/>
    <property type="match status" value="1"/>
</dbReference>
<evidence type="ECO:0000256" key="7">
    <source>
        <dbReference type="ARBA" id="ARBA00033323"/>
    </source>
</evidence>
<organism evidence="10">
    <name type="scientific">marine metagenome</name>
    <dbReference type="NCBI Taxonomy" id="408172"/>
    <lineage>
        <taxon>unclassified sequences</taxon>
        <taxon>metagenomes</taxon>
        <taxon>ecological metagenomes</taxon>
    </lineage>
</organism>
<evidence type="ECO:0000256" key="5">
    <source>
        <dbReference type="ARBA" id="ARBA00022917"/>
    </source>
</evidence>
<dbReference type="Pfam" id="PF01479">
    <property type="entry name" value="S4"/>
    <property type="match status" value="1"/>
</dbReference>